<dbReference type="GeneID" id="63766713"/>
<organism evidence="2 3">
    <name type="scientific">Aspergillus sydowii CBS 593.65</name>
    <dbReference type="NCBI Taxonomy" id="1036612"/>
    <lineage>
        <taxon>Eukaryota</taxon>
        <taxon>Fungi</taxon>
        <taxon>Dikarya</taxon>
        <taxon>Ascomycota</taxon>
        <taxon>Pezizomycotina</taxon>
        <taxon>Eurotiomycetes</taxon>
        <taxon>Eurotiomycetidae</taxon>
        <taxon>Eurotiales</taxon>
        <taxon>Aspergillaceae</taxon>
        <taxon>Aspergillus</taxon>
        <taxon>Aspergillus subgen. Nidulantes</taxon>
    </lineage>
</organism>
<reference evidence="3" key="1">
    <citation type="journal article" date="2017" name="Genome Biol.">
        <title>Comparative genomics reveals high biological diversity and specific adaptations in the industrially and medically important fungal genus Aspergillus.</title>
        <authorList>
            <person name="de Vries R.P."/>
            <person name="Riley R."/>
            <person name="Wiebenga A."/>
            <person name="Aguilar-Osorio G."/>
            <person name="Amillis S."/>
            <person name="Uchima C.A."/>
            <person name="Anderluh G."/>
            <person name="Asadollahi M."/>
            <person name="Askin M."/>
            <person name="Barry K."/>
            <person name="Battaglia E."/>
            <person name="Bayram O."/>
            <person name="Benocci T."/>
            <person name="Braus-Stromeyer S.A."/>
            <person name="Caldana C."/>
            <person name="Canovas D."/>
            <person name="Cerqueira G.C."/>
            <person name="Chen F."/>
            <person name="Chen W."/>
            <person name="Choi C."/>
            <person name="Clum A."/>
            <person name="Dos Santos R.A."/>
            <person name="Damasio A.R."/>
            <person name="Diallinas G."/>
            <person name="Emri T."/>
            <person name="Fekete E."/>
            <person name="Flipphi M."/>
            <person name="Freyberg S."/>
            <person name="Gallo A."/>
            <person name="Gournas C."/>
            <person name="Habgood R."/>
            <person name="Hainaut M."/>
            <person name="Harispe M.L."/>
            <person name="Henrissat B."/>
            <person name="Hilden K.S."/>
            <person name="Hope R."/>
            <person name="Hossain A."/>
            <person name="Karabika E."/>
            <person name="Karaffa L."/>
            <person name="Karanyi Z."/>
            <person name="Krasevec N."/>
            <person name="Kuo A."/>
            <person name="Kusch H."/>
            <person name="LaButti K."/>
            <person name="Lagendijk E.L."/>
            <person name="Lapidus A."/>
            <person name="Levasseur A."/>
            <person name="Lindquist E."/>
            <person name="Lipzen A."/>
            <person name="Logrieco A.F."/>
            <person name="MacCabe A."/>
            <person name="Maekelae M.R."/>
            <person name="Malavazi I."/>
            <person name="Melin P."/>
            <person name="Meyer V."/>
            <person name="Mielnichuk N."/>
            <person name="Miskei M."/>
            <person name="Molnar A.P."/>
            <person name="Mule G."/>
            <person name="Ngan C.Y."/>
            <person name="Orejas M."/>
            <person name="Orosz E."/>
            <person name="Ouedraogo J.P."/>
            <person name="Overkamp K.M."/>
            <person name="Park H.-S."/>
            <person name="Perrone G."/>
            <person name="Piumi F."/>
            <person name="Punt P.J."/>
            <person name="Ram A.F."/>
            <person name="Ramon A."/>
            <person name="Rauscher S."/>
            <person name="Record E."/>
            <person name="Riano-Pachon D.M."/>
            <person name="Robert V."/>
            <person name="Roehrig J."/>
            <person name="Ruller R."/>
            <person name="Salamov A."/>
            <person name="Salih N.S."/>
            <person name="Samson R.A."/>
            <person name="Sandor E."/>
            <person name="Sanguinetti M."/>
            <person name="Schuetze T."/>
            <person name="Sepcic K."/>
            <person name="Shelest E."/>
            <person name="Sherlock G."/>
            <person name="Sophianopoulou V."/>
            <person name="Squina F.M."/>
            <person name="Sun H."/>
            <person name="Susca A."/>
            <person name="Todd R.B."/>
            <person name="Tsang A."/>
            <person name="Unkles S.E."/>
            <person name="van de Wiele N."/>
            <person name="van Rossen-Uffink D."/>
            <person name="Oliveira J.V."/>
            <person name="Vesth T.C."/>
            <person name="Visser J."/>
            <person name="Yu J.-H."/>
            <person name="Zhou M."/>
            <person name="Andersen M.R."/>
            <person name="Archer D.B."/>
            <person name="Baker S.E."/>
            <person name="Benoit I."/>
            <person name="Brakhage A.A."/>
            <person name="Braus G.H."/>
            <person name="Fischer R."/>
            <person name="Frisvad J.C."/>
            <person name="Goldman G.H."/>
            <person name="Houbraken J."/>
            <person name="Oakley B."/>
            <person name="Pocsi I."/>
            <person name="Scazzocchio C."/>
            <person name="Seiboth B."/>
            <person name="vanKuyk P.A."/>
            <person name="Wortman J."/>
            <person name="Dyer P.S."/>
            <person name="Grigoriev I.V."/>
        </authorList>
    </citation>
    <scope>NUCLEOTIDE SEQUENCE [LARGE SCALE GENOMIC DNA]</scope>
    <source>
        <strain evidence="3">CBS 593.65</strain>
    </source>
</reference>
<gene>
    <name evidence="2" type="ORF">ASPSYDRAFT_72321</name>
</gene>
<dbReference type="STRING" id="1036612.A0A1L9T461"/>
<feature type="region of interest" description="Disordered" evidence="1">
    <location>
        <begin position="301"/>
        <end position="435"/>
    </location>
</feature>
<keyword evidence="3" id="KW-1185">Reference proteome</keyword>
<evidence type="ECO:0008006" key="4">
    <source>
        <dbReference type="Google" id="ProtNLM"/>
    </source>
</evidence>
<dbReference type="GO" id="GO:0006355">
    <property type="term" value="P:regulation of DNA-templated transcription"/>
    <property type="evidence" value="ECO:0007669"/>
    <property type="project" value="InterPro"/>
</dbReference>
<evidence type="ECO:0000256" key="1">
    <source>
        <dbReference type="SAM" id="MobiDB-lite"/>
    </source>
</evidence>
<evidence type="ECO:0000313" key="3">
    <source>
        <dbReference type="Proteomes" id="UP000184356"/>
    </source>
</evidence>
<dbReference type="PANTHER" id="PTHR36167:SF4">
    <property type="entry name" value="FUNGAL N-TERMINAL DOMAIN-CONTAINING PROTEIN"/>
    <property type="match status" value="1"/>
</dbReference>
<dbReference type="EMBL" id="KV878595">
    <property type="protein sequence ID" value="OJJ54185.1"/>
    <property type="molecule type" value="Genomic_DNA"/>
</dbReference>
<dbReference type="InterPro" id="IPR039327">
    <property type="entry name" value="CON7-like"/>
</dbReference>
<accession>A0A1L9T461</accession>
<feature type="compositionally biased region" description="Polar residues" evidence="1">
    <location>
        <begin position="424"/>
        <end position="435"/>
    </location>
</feature>
<dbReference type="AlphaFoldDB" id="A0A1L9T461"/>
<feature type="compositionally biased region" description="Polar residues" evidence="1">
    <location>
        <begin position="376"/>
        <end position="398"/>
    </location>
</feature>
<proteinExistence type="predicted"/>
<dbReference type="Proteomes" id="UP000184356">
    <property type="component" value="Unassembled WGS sequence"/>
</dbReference>
<name>A0A1L9T461_9EURO</name>
<dbReference type="VEuPathDB" id="FungiDB:ASPSYDRAFT_72321"/>
<dbReference type="OrthoDB" id="5431013at2759"/>
<evidence type="ECO:0000313" key="2">
    <source>
        <dbReference type="EMBL" id="OJJ54185.1"/>
    </source>
</evidence>
<feature type="compositionally biased region" description="Polar residues" evidence="1">
    <location>
        <begin position="472"/>
        <end position="481"/>
    </location>
</feature>
<feature type="region of interest" description="Disordered" evidence="1">
    <location>
        <begin position="451"/>
        <end position="481"/>
    </location>
</feature>
<sequence length="559" mass="61573">MSGLEIFGLAAGILQVAEIGSRLSIKLCACYSKARQADGRLQTLSSDVALTSNVLRQLGDNIRQDDQARLYSGEALATTKGILQECEAVFGKIRDATDGLEQDLTKPLFDRVAKRLKFMTIEKDLSFLQCTLERLKSTMLLLLNVIMYAGQVRGRAELNTLESQQSIIQNFIVQKRESERAIEYLQDDHKSTEDRIPDDLFSPGRGNPDELRAYCSVICKIISEIDACQSNLAQAQYDRVRTGILKIHLQEILPSGITHGPRVARFLRERFNTICPKSKQIELHTLLQTIDNVLQRYPDPHSCWRPTNPVTPGHALDSMKRKLASRSPASMGYLETPQTQGNPLNYRPKPDTIKTPDGQSSLPPPQRPLITHPPGVSSTDLPPSHTLTSLSQQGTLNEASEAPVQEPQGAKDSTGRLRHEQPVQPGSFQTSPVDTLCSSKSYGSYVISGSQSLYQSPRPGPGSESLGLGNEKCSSTDLRGTMPGTLTNQVGSSESSAHDFGHLRSDNRLKRSYSDYNSSSSHKESWLGSTLAPTVGSSHEIKSLVLEWTVLNRDDLGIH</sequence>
<protein>
    <recommendedName>
        <fullName evidence="4">Fungal N-terminal domain-containing protein</fullName>
    </recommendedName>
</protein>
<dbReference type="RefSeq" id="XP_040697991.1">
    <property type="nucleotide sequence ID" value="XM_040850640.1"/>
</dbReference>
<dbReference type="PANTHER" id="PTHR36167">
    <property type="entry name" value="C2H2 FINGER DOMAIN TRANSCRIPTION FACTOR (EUROFUNG)-RELATED"/>
    <property type="match status" value="1"/>
</dbReference>